<dbReference type="CDD" id="cd00081">
    <property type="entry name" value="Hint"/>
    <property type="match status" value="2"/>
</dbReference>
<name>A0A6C0DC92_9ZZZZ</name>
<dbReference type="Pfam" id="PF14890">
    <property type="entry name" value="Intein_splicing"/>
    <property type="match status" value="2"/>
</dbReference>
<evidence type="ECO:0000256" key="1">
    <source>
        <dbReference type="ARBA" id="ARBA00012418"/>
    </source>
</evidence>
<dbReference type="Gene3D" id="3.10.28.10">
    <property type="entry name" value="Homing endonucleases"/>
    <property type="match status" value="2"/>
</dbReference>
<dbReference type="Gene3D" id="1.10.150.390">
    <property type="match status" value="1"/>
</dbReference>
<evidence type="ECO:0000256" key="4">
    <source>
        <dbReference type="ARBA" id="ARBA00022695"/>
    </source>
</evidence>
<dbReference type="PANTHER" id="PTHR19376">
    <property type="entry name" value="DNA-DIRECTED RNA POLYMERASE"/>
    <property type="match status" value="1"/>
</dbReference>
<dbReference type="SUPFAM" id="SSF55608">
    <property type="entry name" value="Homing endonucleases"/>
    <property type="match status" value="3"/>
</dbReference>
<evidence type="ECO:0000256" key="2">
    <source>
        <dbReference type="ARBA" id="ARBA00022478"/>
    </source>
</evidence>
<feature type="domain" description="DOD-type homing endonuclease" evidence="6">
    <location>
        <begin position="584"/>
        <end position="716"/>
    </location>
</feature>
<evidence type="ECO:0000256" key="5">
    <source>
        <dbReference type="ARBA" id="ARBA00023163"/>
    </source>
</evidence>
<dbReference type="PANTHER" id="PTHR19376:SF37">
    <property type="entry name" value="DNA-DIRECTED RNA POLYMERASE II SUBUNIT RPB1"/>
    <property type="match status" value="1"/>
</dbReference>
<dbReference type="InterPro" id="IPR038120">
    <property type="entry name" value="Rpb1_funnel_sf"/>
</dbReference>
<dbReference type="GO" id="GO:0003899">
    <property type="term" value="F:DNA-directed RNA polymerase activity"/>
    <property type="evidence" value="ECO:0007669"/>
    <property type="project" value="UniProtKB-EC"/>
</dbReference>
<keyword evidence="2" id="KW-0240">DNA-directed RNA polymerase</keyword>
<protein>
    <recommendedName>
        <fullName evidence="1">DNA-directed RNA polymerase</fullName>
        <ecNumber evidence="1">2.7.7.6</ecNumber>
    </recommendedName>
</protein>
<feature type="domain" description="DOD-type homing endonuclease" evidence="6">
    <location>
        <begin position="1313"/>
        <end position="1457"/>
    </location>
</feature>
<dbReference type="Pfam" id="PF04998">
    <property type="entry name" value="RNA_pol_Rpb1_5"/>
    <property type="match status" value="2"/>
</dbReference>
<dbReference type="Gene3D" id="1.10.274.100">
    <property type="entry name" value="RNA polymerase Rpb1, domain 3"/>
    <property type="match status" value="1"/>
</dbReference>
<evidence type="ECO:0000259" key="6">
    <source>
        <dbReference type="PROSITE" id="PS50819"/>
    </source>
</evidence>
<dbReference type="Gene3D" id="1.10.132.30">
    <property type="match status" value="1"/>
</dbReference>
<dbReference type="InterPro" id="IPR038593">
    <property type="entry name" value="RNA_pol_Rpb1_7_sf"/>
</dbReference>
<dbReference type="EC" id="2.7.7.6" evidence="1"/>
<dbReference type="Pfam" id="PF04992">
    <property type="entry name" value="RNA_pol_Rpb1_6"/>
    <property type="match status" value="1"/>
</dbReference>
<dbReference type="InterPro" id="IPR007075">
    <property type="entry name" value="RNA_pol_Rpb1_6"/>
</dbReference>
<accession>A0A6C0DC92</accession>
<sequence length="2033" mass="232174">MEMNLHAPQNTLAETELRHLAAIPYQIISPSGNAPIIGIYQDSLLGSYRFTRPNISFTPREAMNLLMMYPKVDVAALREAGNKITNFDILSQILSPITLKYKTSLFDDDKDQMKDSNNVMEIRNGKYIRGQMEKSTLGSTTKGIIHRICNDFGNMQASLFIDDLQNVVTEYMKTSSFSVGISDLIADRKTQDEIIKIIVKQKQEVQSLIEKLHLGTFENNSALTNMAQFEQNVNNILNEATNQAGSKGRKSLAKTNRFVMIVNSGSKGTPINISQMISCLGQQNVDGKRIPYGFDSRTLPHFNKFDDSPQARGFIENSYISGLTAPELFFHAMGGRIGLIDTACKSVTWETPIVIMENDTPKYIEIGKWIDALLESTPEKVKHFTERQMELLDIDNNVYIPTTDENGVVTWGEITAITRHDPGDALYEIKTHGGRSVIVTESKSLLIWNPKTRTLDETSTPDIKIGDCVPVTGELCKPPTVLNHISLVDYLPKTEFVYGTDFNIATKMMKTTMENRNKIPADWWNQNNNNSFTLPYSKKSSLQRASVRSNTENIKDGYVYPYHAVRKDAYISEKFELNEENGIFLGLYLAEGHSHNCHITITNNNDNIRSFVKSWFDKHNITYVEKSKINKIGGLSTTITGNSSVLSKFLLKLVGHKAENKFVPSEAFVAPDNFIIGLLNGYYSGDGSISKNSIEVGSASQRLIEGISMLCSRLGIFGRVSKVQMKHNNLQTKNIKPTYRLSISAHWAYKFANQISFIEETKNTKLKTKKWNNKKHMNFDKYNNIVLDKITEINILGVEKYPKVYDLTIPSTLNFGLANGLQVRDTSQTGYIQRRLIKGLEDLKVEYDMTVRNNKGRIVQFSYGDDHFDSTKVENQSIPLTGMTTEDIYLYYDIIGTNDQHNDLLDVYSKGTITRIKRQRVDTQQICKNYIEKMLKARKNIVESVFKNKSENAVKMPVAFQNIIANIQGQLNLNSNSIVDITPLEAFQLIEEYFNKLKELKYCQPTELFEIVYYFYLTPKDLLVNKRFHRKALVMLLETIILKYKQAIVHPGEMVGVIAGQSTGEPTTQLTLNSVTYETEILVRNSKKEIKAVQIGDFTKWGIETSKKIDYMKDKDTTYAELSEFYEVPSATENGETVWRRIEAVTQHPVINTDGTNTMLKITTEGCREVIATKAKSFLQLIDGKIQGVNGAELKVGDYLPVSKKALEYTEQFEMNLREILPPTEYLYGSELQKAKEVMHEHHWWNKHANKTFVLPHSRSDSVVELFKENVRVGRKSNKSQFIKPNNVYMKLINSCEYDIPENIILDYDFGYLVGAYCAEGCMTKHQISIANNDDEYLIPVQRWCEKHNITTKIYCNKNKIQEGWTSQDIRIYNTVLCRILSKLCGNLSHNKFVSDKIIFSNRECILGFLDAYIGGDGSVSQCKRKDNSLRTESISASSVSYKLLLSVQIMLKNLGIVSKINKTKKPEKNNRGTKLENFKQPYLLTVRNKQSQKLAELLNMKPSAKNDKAKLLLNRDFKYEYYEKYLTVPNIINGEVVMELRDNRFVDTEFDKIISIEEVSNTTNYAYDLTVEDTRTFDCINGVNFYDTFHLAGVASKSNVTRGVPRIEEILRLTKNPKNPSLTVFLKPIDETERDRATQYANMLEHTKLIDVTKSVQICFDPNDRSTTILEDKILLEQYYEFEDIVNDCMDQPLDATGQKSKWIIRLEFDAETLLEKNITMDDIHFAITNGHGNDISCVYSDYNSDNLIFRIRLNSSIFNKTKKQKGIPDTLDQSDEIYMLRNFQETLLNNIVLRGIQGIRNVLPRKLQNYVVKDEGKYSQKDIWILDTTGTNLLDVLAFDFIDPSRTYSNDIKEIFDVLGIEAARQTIYNELYEVMEFAGVYINYHHLSLLVDRMTSTQNMVSIFRSGILNDDIGPISKSTFEVHTEVLLNASRHADFDHMRGVSANVMMGQMGVFGTGSFKLILDMDKMKKMNDTDVDMRNIDNEIEKEFGLIDDKTDTCSKPNIEIQNNITNLKYNETNQTDDEYDMGF</sequence>
<organism evidence="7">
    <name type="scientific">viral metagenome</name>
    <dbReference type="NCBI Taxonomy" id="1070528"/>
    <lineage>
        <taxon>unclassified sequences</taxon>
        <taxon>metagenomes</taxon>
        <taxon>organismal metagenomes</taxon>
    </lineage>
</organism>
<evidence type="ECO:0000256" key="3">
    <source>
        <dbReference type="ARBA" id="ARBA00022679"/>
    </source>
</evidence>
<dbReference type="InterPro" id="IPR007081">
    <property type="entry name" value="RNA_pol_Rpb1_5"/>
</dbReference>
<dbReference type="InterPro" id="IPR007066">
    <property type="entry name" value="RNA_pol_Rpb1_3"/>
</dbReference>
<dbReference type="PRINTS" id="PR00379">
    <property type="entry name" value="INTEIN"/>
</dbReference>
<dbReference type="GO" id="GO:0004519">
    <property type="term" value="F:endonuclease activity"/>
    <property type="evidence" value="ECO:0007669"/>
    <property type="project" value="InterPro"/>
</dbReference>
<dbReference type="Pfam" id="PF04990">
    <property type="entry name" value="RNA_pol_Rpb1_7"/>
    <property type="match status" value="1"/>
</dbReference>
<dbReference type="InterPro" id="IPR027434">
    <property type="entry name" value="Homing_endonucl"/>
</dbReference>
<dbReference type="PROSITE" id="PS50819">
    <property type="entry name" value="INTEIN_ENDONUCLEASE"/>
    <property type="match status" value="2"/>
</dbReference>
<dbReference type="Gene3D" id="3.30.1360.140">
    <property type="match status" value="1"/>
</dbReference>
<dbReference type="Gene3D" id="2.170.16.10">
    <property type="entry name" value="Hedgehog/Intein (Hint) domain"/>
    <property type="match status" value="2"/>
</dbReference>
<dbReference type="InterPro" id="IPR007073">
    <property type="entry name" value="RNA_pol_Rpb1_7"/>
</dbReference>
<dbReference type="SUPFAM" id="SSF64484">
    <property type="entry name" value="beta and beta-prime subunits of DNA dependent RNA-polymerase"/>
    <property type="match status" value="3"/>
</dbReference>
<dbReference type="InterPro" id="IPR036844">
    <property type="entry name" value="Hint_dom_sf"/>
</dbReference>
<dbReference type="GO" id="GO:0003677">
    <property type="term" value="F:DNA binding"/>
    <property type="evidence" value="ECO:0007669"/>
    <property type="project" value="InterPro"/>
</dbReference>
<dbReference type="GO" id="GO:0016539">
    <property type="term" value="P:intein-mediated protein splicing"/>
    <property type="evidence" value="ECO:0007669"/>
    <property type="project" value="InterPro"/>
</dbReference>
<dbReference type="InterPro" id="IPR007083">
    <property type="entry name" value="RNA_pol_Rpb1_4"/>
</dbReference>
<keyword evidence="3" id="KW-0808">Transferase</keyword>
<dbReference type="Gene3D" id="6.10.250.2940">
    <property type="match status" value="1"/>
</dbReference>
<dbReference type="InterPro" id="IPR042102">
    <property type="entry name" value="RNA_pol_Rpb1_3_sf"/>
</dbReference>
<dbReference type="Pfam" id="PF05000">
    <property type="entry name" value="RNA_pol_Rpb1_4"/>
    <property type="match status" value="1"/>
</dbReference>
<dbReference type="EMBL" id="MN739578">
    <property type="protein sequence ID" value="QHT14033.1"/>
    <property type="molecule type" value="Genomic_DNA"/>
</dbReference>
<dbReference type="SUPFAM" id="SSF51294">
    <property type="entry name" value="Hedgehog/intein (Hint) domain"/>
    <property type="match status" value="2"/>
</dbReference>
<keyword evidence="5" id="KW-0804">Transcription</keyword>
<dbReference type="InterPro" id="IPR004860">
    <property type="entry name" value="LAGLIDADG_dom"/>
</dbReference>
<dbReference type="Gene3D" id="6.20.50.80">
    <property type="match status" value="1"/>
</dbReference>
<evidence type="ECO:0000313" key="7">
    <source>
        <dbReference type="EMBL" id="QHT14033.1"/>
    </source>
</evidence>
<proteinExistence type="predicted"/>
<dbReference type="InterPro" id="IPR004042">
    <property type="entry name" value="Intein_endonuc_central"/>
</dbReference>
<dbReference type="Pfam" id="PF14528">
    <property type="entry name" value="LAGLIDADG_3"/>
    <property type="match status" value="2"/>
</dbReference>
<dbReference type="InterPro" id="IPR006142">
    <property type="entry name" value="INTEIN"/>
</dbReference>
<dbReference type="GO" id="GO:0006351">
    <property type="term" value="P:DNA-templated transcription"/>
    <property type="evidence" value="ECO:0007669"/>
    <property type="project" value="InterPro"/>
</dbReference>
<dbReference type="InterPro" id="IPR045867">
    <property type="entry name" value="DNA-dir_RpoC_beta_prime"/>
</dbReference>
<reference evidence="7" key="1">
    <citation type="journal article" date="2020" name="Nature">
        <title>Giant virus diversity and host interactions through global metagenomics.</title>
        <authorList>
            <person name="Schulz F."/>
            <person name="Roux S."/>
            <person name="Paez-Espino D."/>
            <person name="Jungbluth S."/>
            <person name="Walsh D.A."/>
            <person name="Denef V.J."/>
            <person name="McMahon K.D."/>
            <person name="Konstantinidis K.T."/>
            <person name="Eloe-Fadrosh E.A."/>
            <person name="Kyrpides N.C."/>
            <person name="Woyke T."/>
        </authorList>
    </citation>
    <scope>NUCLEOTIDE SEQUENCE</scope>
    <source>
        <strain evidence="7">GVMAG-M-3300023174-134</strain>
    </source>
</reference>
<dbReference type="Pfam" id="PF04983">
    <property type="entry name" value="RNA_pol_Rpb1_3"/>
    <property type="match status" value="1"/>
</dbReference>
<keyword evidence="4" id="KW-0548">Nucleotidyltransferase</keyword>
<dbReference type="GO" id="GO:0000428">
    <property type="term" value="C:DNA-directed RNA polymerase complex"/>
    <property type="evidence" value="ECO:0007669"/>
    <property type="project" value="UniProtKB-KW"/>
</dbReference>